<dbReference type="Pfam" id="PF00569">
    <property type="entry name" value="ZZ"/>
    <property type="match status" value="3"/>
</dbReference>
<feature type="compositionally biased region" description="Low complexity" evidence="5">
    <location>
        <begin position="1062"/>
        <end position="1073"/>
    </location>
</feature>
<dbReference type="Gene3D" id="2.60.40.10">
    <property type="entry name" value="Immunoglobulins"/>
    <property type="match status" value="1"/>
</dbReference>
<feature type="region of interest" description="Disordered" evidence="5">
    <location>
        <begin position="788"/>
        <end position="812"/>
    </location>
</feature>
<organism evidence="7 8">
    <name type="scientific">Suillus placidus</name>
    <dbReference type="NCBI Taxonomy" id="48579"/>
    <lineage>
        <taxon>Eukaryota</taxon>
        <taxon>Fungi</taxon>
        <taxon>Dikarya</taxon>
        <taxon>Basidiomycota</taxon>
        <taxon>Agaricomycotina</taxon>
        <taxon>Agaricomycetes</taxon>
        <taxon>Agaricomycetidae</taxon>
        <taxon>Boletales</taxon>
        <taxon>Suillineae</taxon>
        <taxon>Suillaceae</taxon>
        <taxon>Suillus</taxon>
    </lineage>
</organism>
<dbReference type="CDD" id="cd02340">
    <property type="entry name" value="ZZ_NBR1_like"/>
    <property type="match status" value="2"/>
</dbReference>
<dbReference type="SMART" id="SM00291">
    <property type="entry name" value="ZnF_ZZ"/>
    <property type="match status" value="4"/>
</dbReference>
<feature type="compositionally biased region" description="Polar residues" evidence="5">
    <location>
        <begin position="741"/>
        <end position="754"/>
    </location>
</feature>
<dbReference type="Pfam" id="PF16158">
    <property type="entry name" value="N_BRCA1_IG"/>
    <property type="match status" value="1"/>
</dbReference>
<keyword evidence="2 4" id="KW-0863">Zinc-finger</keyword>
<reference evidence="7" key="1">
    <citation type="journal article" date="2020" name="New Phytol.">
        <title>Comparative genomics reveals dynamic genome evolution in host specialist ectomycorrhizal fungi.</title>
        <authorList>
            <person name="Lofgren L.A."/>
            <person name="Nguyen N.H."/>
            <person name="Vilgalys R."/>
            <person name="Ruytinx J."/>
            <person name="Liao H.L."/>
            <person name="Branco S."/>
            <person name="Kuo A."/>
            <person name="LaButti K."/>
            <person name="Lipzen A."/>
            <person name="Andreopoulos W."/>
            <person name="Pangilinan J."/>
            <person name="Riley R."/>
            <person name="Hundley H."/>
            <person name="Na H."/>
            <person name="Barry K."/>
            <person name="Grigoriev I.V."/>
            <person name="Stajich J.E."/>
            <person name="Kennedy P.G."/>
        </authorList>
    </citation>
    <scope>NUCLEOTIDE SEQUENCE</scope>
    <source>
        <strain evidence="7">DOB743</strain>
    </source>
</reference>
<dbReference type="OrthoDB" id="661148at2759"/>
<dbReference type="CDD" id="cd02249">
    <property type="entry name" value="ZZ"/>
    <property type="match status" value="1"/>
</dbReference>
<dbReference type="InterPro" id="IPR043145">
    <property type="entry name" value="Znf_ZZ_sf"/>
</dbReference>
<name>A0A9P7D9A7_9AGAM</name>
<dbReference type="SUPFAM" id="SSF57850">
    <property type="entry name" value="RING/U-box"/>
    <property type="match status" value="3"/>
</dbReference>
<sequence>MFTVKATYRNETRKFSFSGTVLFPTYEELYQQLYRIFPISHNYYLSKLIFSPDASKPSRILIGKEVHNAEEYSTRIAPLRRRWPNPLLRFSIFDETPHKVPSATVEDSQKVPSPLSLMAIPPPPVLLPTPAPHNLSSTSSFDRRFQEFLSFKAAHLPPPSSRPLPTLEHPSFLTPPISPSFIPPPPPIIFREPPALFGHPSPSTLLSFARQAASPQPCCSVAKGKSEIETLLVSFRKDIDRIILNTFGDCNASAQVDTSHYQTPFGAGISNETPHASSEASCNATNVSTEPPSSHQCLLCRNEFSGSWYGCVKCPWHYVCPSCFSKSGAMHTFSFGPTHVVQRCEAAPSIAITPSAAETPAESQSTGTELVDADPMQRPPVIHRNVFCDSCNEIIVGVRRKCLDCPDYDLCTPCIESGAAERHNSFHEFFDIETPGRVFVHTVFSGSGERDASPISRNAKADSPRTCAATSVSTIEAIRHCAACNMCDSPIVGDRFKCVNCPDFDTCADCFKITKEQHPYHGFVRVSKTSDLMMRNAVTNTAIHYATCDFAPPACRKTIRGVRYKCMHPSCPDFDLCQNCEALPIPVHPSIHPLLKMKTPDTVVPTVYRVGMTNLIHSRRTSQGSTPPQTLGPRPPKSPPVSVSRTSEISVKKEQEPSLVVPESLSPLAILAQCPDCVSANSVGPWGYGLSPAKSPQSPQSPAPNCEEPSSSPTKLSVSSCYQAARPVESQQPSVVDREQSTPPYSNLDQTINRPSAEVNSAPLDLNPSLDIFREVWPKVNREMKHLTEAKRSESDSSGSVADSDKAIESPCHPWGKISGSVADSGMAIESYWGRLVEHTNSLAETIRLEESAESFLKEVSPPTLSFDIPPMIEPRFSADRDLAALLRGFRTPSPVASEAPAPSSITFSALPDSVMDEQATALPSQEQQQARITSLSCAFVSDTTVPDGQIFPPGAEFVKSWRMLNNGEKPWPETTEIHFVAGESFAPAADSSMVVKVGRVDPGEALDVWTGDLKAPDAPGRYVGYWKLTDGAGQRFGANIWIDVTVTEPRQSADEADDHSLASSSMVMPKSSSDNRSAPSVGPLGHLFQSSYPSTSKPTTDGTDDGASDGSSVSLVSVPSSDDYGSDWQDTHPQSENLEYVVLYDSNGSEDE</sequence>
<feature type="region of interest" description="Disordered" evidence="5">
    <location>
        <begin position="691"/>
        <end position="765"/>
    </location>
</feature>
<feature type="domain" description="ZZ-type" evidence="6">
    <location>
        <begin position="383"/>
        <end position="437"/>
    </location>
</feature>
<evidence type="ECO:0000256" key="5">
    <source>
        <dbReference type="SAM" id="MobiDB-lite"/>
    </source>
</evidence>
<dbReference type="CDD" id="cd14947">
    <property type="entry name" value="NBR1_like"/>
    <property type="match status" value="1"/>
</dbReference>
<dbReference type="PANTHER" id="PTHR20930">
    <property type="entry name" value="OVARIAN CARCINOMA ANTIGEN CA125-RELATED"/>
    <property type="match status" value="1"/>
</dbReference>
<gene>
    <name evidence="7" type="ORF">EV702DRAFT_1191246</name>
</gene>
<keyword evidence="8" id="KW-1185">Reference proteome</keyword>
<proteinExistence type="predicted"/>
<dbReference type="Gene3D" id="3.30.60.90">
    <property type="match status" value="3"/>
</dbReference>
<feature type="region of interest" description="Disordered" evidence="5">
    <location>
        <begin position="1052"/>
        <end position="1140"/>
    </location>
</feature>
<keyword evidence="3" id="KW-0862">Zinc</keyword>
<feature type="compositionally biased region" description="Low complexity" evidence="5">
    <location>
        <begin position="1109"/>
        <end position="1124"/>
    </location>
</feature>
<dbReference type="Proteomes" id="UP000714275">
    <property type="component" value="Unassembled WGS sequence"/>
</dbReference>
<dbReference type="InterPro" id="IPR000433">
    <property type="entry name" value="Znf_ZZ"/>
</dbReference>
<evidence type="ECO:0000256" key="2">
    <source>
        <dbReference type="ARBA" id="ARBA00022771"/>
    </source>
</evidence>
<dbReference type="InterPro" id="IPR032350">
    <property type="entry name" value="Nbr1_FW"/>
</dbReference>
<evidence type="ECO:0000259" key="6">
    <source>
        <dbReference type="PROSITE" id="PS50135"/>
    </source>
</evidence>
<evidence type="ECO:0000256" key="4">
    <source>
        <dbReference type="PROSITE-ProRule" id="PRU00228"/>
    </source>
</evidence>
<feature type="region of interest" description="Disordered" evidence="5">
    <location>
        <begin position="617"/>
        <end position="658"/>
    </location>
</feature>
<dbReference type="EMBL" id="JABBWD010000001">
    <property type="protein sequence ID" value="KAG1784244.1"/>
    <property type="molecule type" value="Genomic_DNA"/>
</dbReference>
<accession>A0A9P7D9A7</accession>
<evidence type="ECO:0000313" key="7">
    <source>
        <dbReference type="EMBL" id="KAG1784244.1"/>
    </source>
</evidence>
<comment type="caution">
    <text evidence="7">The sequence shown here is derived from an EMBL/GenBank/DDBJ whole genome shotgun (WGS) entry which is preliminary data.</text>
</comment>
<dbReference type="GO" id="GO:0008270">
    <property type="term" value="F:zinc ion binding"/>
    <property type="evidence" value="ECO:0007669"/>
    <property type="project" value="UniProtKB-KW"/>
</dbReference>
<feature type="domain" description="ZZ-type" evidence="6">
    <location>
        <begin position="479"/>
        <end position="531"/>
    </location>
</feature>
<feature type="region of interest" description="Disordered" evidence="5">
    <location>
        <begin position="355"/>
        <end position="375"/>
    </location>
</feature>
<feature type="compositionally biased region" description="Polar residues" evidence="5">
    <location>
        <begin position="1089"/>
        <end position="1099"/>
    </location>
</feature>
<dbReference type="PROSITE" id="PS50135">
    <property type="entry name" value="ZF_ZZ_2"/>
    <property type="match status" value="2"/>
</dbReference>
<dbReference type="InterPro" id="IPR013783">
    <property type="entry name" value="Ig-like_fold"/>
</dbReference>
<evidence type="ECO:0000256" key="3">
    <source>
        <dbReference type="ARBA" id="ARBA00022833"/>
    </source>
</evidence>
<dbReference type="AlphaFoldDB" id="A0A9P7D9A7"/>
<evidence type="ECO:0000313" key="8">
    <source>
        <dbReference type="Proteomes" id="UP000714275"/>
    </source>
</evidence>
<feature type="compositionally biased region" description="Low complexity" evidence="5">
    <location>
        <begin position="691"/>
        <end position="720"/>
    </location>
</feature>
<keyword evidence="1" id="KW-0479">Metal-binding</keyword>
<protein>
    <recommendedName>
        <fullName evidence="6">ZZ-type domain-containing protein</fullName>
    </recommendedName>
</protein>
<evidence type="ECO:0000256" key="1">
    <source>
        <dbReference type="ARBA" id="ARBA00022723"/>
    </source>
</evidence>
<dbReference type="PANTHER" id="PTHR20930:SF0">
    <property type="entry name" value="PROTEIN ILRUN"/>
    <property type="match status" value="1"/>
</dbReference>